<gene>
    <name evidence="1" type="ORF">SBOR_2127</name>
</gene>
<protein>
    <submittedName>
        <fullName evidence="1">Uncharacterized protein</fullName>
    </submittedName>
</protein>
<accession>W9CN35</accession>
<dbReference type="Proteomes" id="UP000019487">
    <property type="component" value="Unassembled WGS sequence"/>
</dbReference>
<reference evidence="1 2" key="1">
    <citation type="journal article" date="2014" name="Genome Announc.">
        <title>Draft genome sequence of Sclerotinia borealis, a psychrophilic plant pathogenic fungus.</title>
        <authorList>
            <person name="Mardanov A.V."/>
            <person name="Beletsky A.V."/>
            <person name="Kadnikov V.V."/>
            <person name="Ignatov A.N."/>
            <person name="Ravin N.V."/>
        </authorList>
    </citation>
    <scope>NUCLEOTIDE SEQUENCE [LARGE SCALE GENOMIC DNA]</scope>
    <source>
        <strain evidence="2">F-4157</strain>
    </source>
</reference>
<name>W9CN35_SCLBF</name>
<evidence type="ECO:0000313" key="1">
    <source>
        <dbReference type="EMBL" id="ESZ97438.1"/>
    </source>
</evidence>
<dbReference type="HOGENOM" id="CLU_1769197_0_0_1"/>
<proteinExistence type="predicted"/>
<keyword evidence="2" id="KW-1185">Reference proteome</keyword>
<dbReference type="EMBL" id="AYSA01000085">
    <property type="protein sequence ID" value="ESZ97438.1"/>
    <property type="molecule type" value="Genomic_DNA"/>
</dbReference>
<evidence type="ECO:0000313" key="2">
    <source>
        <dbReference type="Proteomes" id="UP000019487"/>
    </source>
</evidence>
<organism evidence="1 2">
    <name type="scientific">Sclerotinia borealis (strain F-4128)</name>
    <dbReference type="NCBI Taxonomy" id="1432307"/>
    <lineage>
        <taxon>Eukaryota</taxon>
        <taxon>Fungi</taxon>
        <taxon>Dikarya</taxon>
        <taxon>Ascomycota</taxon>
        <taxon>Pezizomycotina</taxon>
        <taxon>Leotiomycetes</taxon>
        <taxon>Helotiales</taxon>
        <taxon>Sclerotiniaceae</taxon>
        <taxon>Sclerotinia</taxon>
    </lineage>
</organism>
<sequence>MGPPVNFERCHWPEPGLYTTRRLALGGSTIRVGVELCGINFGGTMLGEEGKKKEEGVGGVEIKEGNGRLGLLVDNKRFARKDEIDAKTDLIKAPKRFEYSNATDISTLRFRLTISSFLYSKMALSRGSMGFFLGGLQQPKLFQNLNR</sequence>
<comment type="caution">
    <text evidence="1">The sequence shown here is derived from an EMBL/GenBank/DDBJ whole genome shotgun (WGS) entry which is preliminary data.</text>
</comment>
<dbReference type="AlphaFoldDB" id="W9CN35"/>